<gene>
    <name evidence="4" type="ORF">SAMN06295879_3040</name>
</gene>
<evidence type="ECO:0000313" key="5">
    <source>
        <dbReference type="Proteomes" id="UP000189735"/>
    </source>
</evidence>
<dbReference type="EMBL" id="FUYG01000008">
    <property type="protein sequence ID" value="SKB00564.1"/>
    <property type="molecule type" value="Genomic_DNA"/>
</dbReference>
<dbReference type="SUPFAM" id="SSF53590">
    <property type="entry name" value="Nucleoside hydrolase"/>
    <property type="match status" value="1"/>
</dbReference>
<dbReference type="GO" id="GO:0008477">
    <property type="term" value="F:purine nucleosidase activity"/>
    <property type="evidence" value="ECO:0007669"/>
    <property type="project" value="TreeGrafter"/>
</dbReference>
<evidence type="ECO:0000256" key="2">
    <source>
        <dbReference type="ARBA" id="ARBA00023295"/>
    </source>
</evidence>
<keyword evidence="2" id="KW-0326">Glycosidase</keyword>
<dbReference type="PANTHER" id="PTHR12304">
    <property type="entry name" value="INOSINE-URIDINE PREFERRING NUCLEOSIDE HYDROLASE"/>
    <property type="match status" value="1"/>
</dbReference>
<organism evidence="4 5">
    <name type="scientific">Agreia bicolorata</name>
    <dbReference type="NCBI Taxonomy" id="110935"/>
    <lineage>
        <taxon>Bacteria</taxon>
        <taxon>Bacillati</taxon>
        <taxon>Actinomycetota</taxon>
        <taxon>Actinomycetes</taxon>
        <taxon>Micrococcales</taxon>
        <taxon>Microbacteriaceae</taxon>
        <taxon>Agreia</taxon>
    </lineage>
</organism>
<feature type="domain" description="Inosine/uridine-preferring nucleoside hydrolase" evidence="3">
    <location>
        <begin position="7"/>
        <end position="280"/>
    </location>
</feature>
<proteinExistence type="predicted"/>
<dbReference type="AlphaFoldDB" id="A0A1T4YFM0"/>
<reference evidence="5" key="1">
    <citation type="submission" date="2017-02" db="EMBL/GenBank/DDBJ databases">
        <authorList>
            <person name="Varghese N."/>
            <person name="Submissions S."/>
        </authorList>
    </citation>
    <scope>NUCLEOTIDE SEQUENCE [LARGE SCALE GENOMIC DNA]</scope>
    <source>
        <strain evidence="5">VKM Ac-2052</strain>
    </source>
</reference>
<dbReference type="InterPro" id="IPR001910">
    <property type="entry name" value="Inosine/uridine_hydrolase_dom"/>
</dbReference>
<evidence type="ECO:0000259" key="3">
    <source>
        <dbReference type="Pfam" id="PF01156"/>
    </source>
</evidence>
<dbReference type="PANTHER" id="PTHR12304:SF4">
    <property type="entry name" value="URIDINE NUCLEOSIDASE"/>
    <property type="match status" value="1"/>
</dbReference>
<keyword evidence="1" id="KW-0378">Hydrolase</keyword>
<evidence type="ECO:0000256" key="1">
    <source>
        <dbReference type="ARBA" id="ARBA00022801"/>
    </source>
</evidence>
<dbReference type="InterPro" id="IPR023186">
    <property type="entry name" value="IUNH"/>
</dbReference>
<dbReference type="InterPro" id="IPR036452">
    <property type="entry name" value="Ribo_hydro-like"/>
</dbReference>
<accession>A0A1T4YFM0</accession>
<dbReference type="Pfam" id="PF01156">
    <property type="entry name" value="IU_nuc_hydro"/>
    <property type="match status" value="1"/>
</dbReference>
<dbReference type="RefSeq" id="WP_078715097.1">
    <property type="nucleotide sequence ID" value="NZ_FUYG01000008.1"/>
</dbReference>
<dbReference type="GO" id="GO:0005829">
    <property type="term" value="C:cytosol"/>
    <property type="evidence" value="ECO:0007669"/>
    <property type="project" value="TreeGrafter"/>
</dbReference>
<name>A0A1T4YFM0_9MICO</name>
<protein>
    <submittedName>
        <fullName evidence="4">Purine nucleosidase</fullName>
    </submittedName>
</protein>
<sequence>MTIQHRVILDTDIGSDVDDLMALALLLGTPSVELVGVTTVYGDTALRARLAKRVLRMVGADVPVHAGILLPLSGRDVWWAGHEGALYEGLDSEPYDSDDAVQYLIDEVLAAPGEIDVIAIGPLTNIAAAINAEPRFAGAVRQLWVMGGDFADGTPEHNLQSDSLAAQIVFDSGIPVTITGLEVTRRIDIRKAALDRIEQSGALGSLIRAEIEQWWAFWNEEWNVPHDPITVLTLTDPQLFETSEAGHVVIGRGDSEGCSTYEPGQGQTRVVTTLDVEAVTERIVAGIIAGSAEGALR</sequence>
<dbReference type="Proteomes" id="UP000189735">
    <property type="component" value="Unassembled WGS sequence"/>
</dbReference>
<evidence type="ECO:0000313" key="4">
    <source>
        <dbReference type="EMBL" id="SKB00564.1"/>
    </source>
</evidence>
<dbReference type="Gene3D" id="3.90.245.10">
    <property type="entry name" value="Ribonucleoside hydrolase-like"/>
    <property type="match status" value="1"/>
</dbReference>
<dbReference type="GO" id="GO:0006152">
    <property type="term" value="P:purine nucleoside catabolic process"/>
    <property type="evidence" value="ECO:0007669"/>
    <property type="project" value="TreeGrafter"/>
</dbReference>